<comment type="caution">
    <text evidence="1">The sequence shown here is derived from an EMBL/GenBank/DDBJ whole genome shotgun (WGS) entry which is preliminary data.</text>
</comment>
<dbReference type="EMBL" id="JAAGAX010000009">
    <property type="protein sequence ID" value="KAF2303261.1"/>
    <property type="molecule type" value="Genomic_DNA"/>
</dbReference>
<protein>
    <submittedName>
        <fullName evidence="1">Uncharacterized protein</fullName>
    </submittedName>
</protein>
<dbReference type="InterPro" id="IPR039277">
    <property type="entry name" value="VOZ1/VOZ2"/>
</dbReference>
<dbReference type="PANTHER" id="PTHR33873:SF1">
    <property type="entry name" value="TRANSCRIPTION FACTOR VOZ1"/>
    <property type="match status" value="1"/>
</dbReference>
<evidence type="ECO:0000313" key="2">
    <source>
        <dbReference type="Proteomes" id="UP000467840"/>
    </source>
</evidence>
<dbReference type="InterPro" id="IPR010754">
    <property type="entry name" value="OPA3-like"/>
</dbReference>
<dbReference type="AlphaFoldDB" id="A0A6A6LPB0"/>
<name>A0A6A6LPB0_HEVBR</name>
<reference evidence="1 2" key="1">
    <citation type="journal article" date="2020" name="Mol. Plant">
        <title>The Chromosome-Based Rubber Tree Genome Provides New Insights into Spurge Genome Evolution and Rubber Biosynthesis.</title>
        <authorList>
            <person name="Liu J."/>
            <person name="Shi C."/>
            <person name="Shi C.C."/>
            <person name="Li W."/>
            <person name="Zhang Q.J."/>
            <person name="Zhang Y."/>
            <person name="Li K."/>
            <person name="Lu H.F."/>
            <person name="Shi C."/>
            <person name="Zhu S.T."/>
            <person name="Xiao Z.Y."/>
            <person name="Nan H."/>
            <person name="Yue Y."/>
            <person name="Zhu X.G."/>
            <person name="Wu Y."/>
            <person name="Hong X.N."/>
            <person name="Fan G.Y."/>
            <person name="Tong Y."/>
            <person name="Zhang D."/>
            <person name="Mao C.L."/>
            <person name="Liu Y.L."/>
            <person name="Hao S.J."/>
            <person name="Liu W.Q."/>
            <person name="Lv M.Q."/>
            <person name="Zhang H.B."/>
            <person name="Liu Y."/>
            <person name="Hu-Tang G.R."/>
            <person name="Wang J.P."/>
            <person name="Wang J.H."/>
            <person name="Sun Y.H."/>
            <person name="Ni S.B."/>
            <person name="Chen W.B."/>
            <person name="Zhang X.C."/>
            <person name="Jiao Y.N."/>
            <person name="Eichler E.E."/>
            <person name="Li G.H."/>
            <person name="Liu X."/>
            <person name="Gao L.Z."/>
        </authorList>
    </citation>
    <scope>NUCLEOTIDE SEQUENCE [LARGE SCALE GENOMIC DNA]</scope>
    <source>
        <strain evidence="2">cv. GT1</strain>
        <tissue evidence="1">Leaf</tissue>
    </source>
</reference>
<proteinExistence type="predicted"/>
<organism evidence="1 2">
    <name type="scientific">Hevea brasiliensis</name>
    <name type="common">Para rubber tree</name>
    <name type="synonym">Siphonia brasiliensis</name>
    <dbReference type="NCBI Taxonomy" id="3981"/>
    <lineage>
        <taxon>Eukaryota</taxon>
        <taxon>Viridiplantae</taxon>
        <taxon>Streptophyta</taxon>
        <taxon>Embryophyta</taxon>
        <taxon>Tracheophyta</taxon>
        <taxon>Spermatophyta</taxon>
        <taxon>Magnoliopsida</taxon>
        <taxon>eudicotyledons</taxon>
        <taxon>Gunneridae</taxon>
        <taxon>Pentapetalae</taxon>
        <taxon>rosids</taxon>
        <taxon>fabids</taxon>
        <taxon>Malpighiales</taxon>
        <taxon>Euphorbiaceae</taxon>
        <taxon>Crotonoideae</taxon>
        <taxon>Micrandreae</taxon>
        <taxon>Hevea</taxon>
    </lineage>
</organism>
<dbReference type="Proteomes" id="UP000467840">
    <property type="component" value="Chromosome 16"/>
</dbReference>
<sequence length="392" mass="43490">MVLPLLKLGTLAAKTLSKPVASKLKQQAAFHPTFRQFIINMAQANHRLTTRMQRRIYGHATDVEIRPLNEEKAVQAAVDLIGELFVFTVAGAVVIFEVQRSAKSEARKEEMRRQELEGGSLGSFSSDIYRLLQLCEEEDDATSALAAPKPEPNDQSLQVGDNVVFQELGDLEFLFVVGCDEELHSVALLLDDRMWLREMAGERGVTVKSVSMKHPELELGLKSLHQRDMVVNQGQQDRNFPFVDQCKDSPSGVHGMVVNNLEVAGQLDYPHYDLSQNFESNFYVGYNSTDLSTWNGSCSSTWGHGLKDGLLFAALSAKAQGKDVGIPECEGAATAKSPWNAPELFDLSVLEGETIREWIFFDKPRRAFESGNRKQGHYPITVGVVGMNQGSK</sequence>
<gene>
    <name evidence="1" type="ORF">GH714_016112</name>
</gene>
<accession>A0A6A6LPB0</accession>
<dbReference type="GO" id="GO:0048578">
    <property type="term" value="P:positive regulation of long-day photoperiodism, flowering"/>
    <property type="evidence" value="ECO:0007669"/>
    <property type="project" value="InterPro"/>
</dbReference>
<dbReference type="GO" id="GO:0043565">
    <property type="term" value="F:sequence-specific DNA binding"/>
    <property type="evidence" value="ECO:0007669"/>
    <property type="project" value="TreeGrafter"/>
</dbReference>
<dbReference type="Pfam" id="PF07047">
    <property type="entry name" value="OPA3"/>
    <property type="match status" value="1"/>
</dbReference>
<dbReference type="GO" id="GO:0045893">
    <property type="term" value="P:positive regulation of DNA-templated transcription"/>
    <property type="evidence" value="ECO:0007669"/>
    <property type="project" value="TreeGrafter"/>
</dbReference>
<evidence type="ECO:0000313" key="1">
    <source>
        <dbReference type="EMBL" id="KAF2303261.1"/>
    </source>
</evidence>
<keyword evidence="2" id="KW-1185">Reference proteome</keyword>
<dbReference type="PANTHER" id="PTHR33873">
    <property type="entry name" value="TRANSCRIPTION FACTOR VOZ1"/>
    <property type="match status" value="1"/>
</dbReference>
<dbReference type="GO" id="GO:0005634">
    <property type="term" value="C:nucleus"/>
    <property type="evidence" value="ECO:0007669"/>
    <property type="project" value="TreeGrafter"/>
</dbReference>